<dbReference type="RefSeq" id="WP_269431809.1">
    <property type="nucleotide sequence ID" value="NZ_JACAXA010000028.1"/>
</dbReference>
<organism evidence="2 3">
    <name type="scientific">Bacillus paramycoides</name>
    <dbReference type="NCBI Taxonomy" id="2026194"/>
    <lineage>
        <taxon>Bacteria</taxon>
        <taxon>Bacillati</taxon>
        <taxon>Bacillota</taxon>
        <taxon>Bacilli</taxon>
        <taxon>Bacillales</taxon>
        <taxon>Bacillaceae</taxon>
        <taxon>Bacillus</taxon>
        <taxon>Bacillus cereus group</taxon>
    </lineage>
</organism>
<dbReference type="Proteomes" id="UP001309448">
    <property type="component" value="Unassembled WGS sequence"/>
</dbReference>
<evidence type="ECO:0000313" key="3">
    <source>
        <dbReference type="Proteomes" id="UP001309448"/>
    </source>
</evidence>
<protein>
    <submittedName>
        <fullName evidence="2">Uncharacterized protein</fullName>
    </submittedName>
</protein>
<keyword evidence="1" id="KW-0812">Transmembrane</keyword>
<feature type="transmembrane region" description="Helical" evidence="1">
    <location>
        <begin position="12"/>
        <end position="32"/>
    </location>
</feature>
<name>A0ABU6MZM7_9BACI</name>
<keyword evidence="1" id="KW-0472">Membrane</keyword>
<keyword evidence="1" id="KW-1133">Transmembrane helix</keyword>
<dbReference type="EMBL" id="JARMDB010000015">
    <property type="protein sequence ID" value="MED1568217.1"/>
    <property type="molecule type" value="Genomic_DNA"/>
</dbReference>
<evidence type="ECO:0000313" key="2">
    <source>
        <dbReference type="EMBL" id="MED1568217.1"/>
    </source>
</evidence>
<sequence length="40" mass="4504">MDLIGHTFFTLLQIPAGVFTSAIGAQYFIYFIKMGIHKGR</sequence>
<accession>A0ABU6MZM7</accession>
<proteinExistence type="predicted"/>
<comment type="caution">
    <text evidence="2">The sequence shown here is derived from an EMBL/GenBank/DDBJ whole genome shotgun (WGS) entry which is preliminary data.</text>
</comment>
<keyword evidence="3" id="KW-1185">Reference proteome</keyword>
<reference evidence="2 3" key="1">
    <citation type="submission" date="2023-03" db="EMBL/GenBank/DDBJ databases">
        <title>Bacillus Genome Sequencing.</title>
        <authorList>
            <person name="Dunlap C."/>
        </authorList>
    </citation>
    <scope>NUCLEOTIDE SEQUENCE [LARGE SCALE GENOMIC DNA]</scope>
    <source>
        <strain evidence="2 3">B-615</strain>
    </source>
</reference>
<evidence type="ECO:0000256" key="1">
    <source>
        <dbReference type="SAM" id="Phobius"/>
    </source>
</evidence>
<gene>
    <name evidence="2" type="ORF">P4U88_20365</name>
</gene>